<name>A0A4Y2JTW8_ARAVE</name>
<organism evidence="2 3">
    <name type="scientific">Araneus ventricosus</name>
    <name type="common">Orbweaver spider</name>
    <name type="synonym">Epeira ventricosa</name>
    <dbReference type="NCBI Taxonomy" id="182803"/>
    <lineage>
        <taxon>Eukaryota</taxon>
        <taxon>Metazoa</taxon>
        <taxon>Ecdysozoa</taxon>
        <taxon>Arthropoda</taxon>
        <taxon>Chelicerata</taxon>
        <taxon>Arachnida</taxon>
        <taxon>Araneae</taxon>
        <taxon>Araneomorphae</taxon>
        <taxon>Entelegynae</taxon>
        <taxon>Araneoidea</taxon>
        <taxon>Araneidae</taxon>
        <taxon>Araneus</taxon>
    </lineage>
</organism>
<keyword evidence="3" id="KW-1185">Reference proteome</keyword>
<sequence>NHPGKNRCPVFWDTKGVILIDFHTSGTINAHPHQTEVRHSTPETWAFESRGFVFGDNTIPSTARNIFVAWDGKDWITLPTTPILQHQT</sequence>
<gene>
    <name evidence="1" type="ORF">AVEN_233820_1</name>
    <name evidence="2" type="ORF">AVEN_95028_1</name>
</gene>
<accession>A0A4Y2JTW8</accession>
<comment type="caution">
    <text evidence="2">The sequence shown here is derived from an EMBL/GenBank/DDBJ whole genome shotgun (WGS) entry which is preliminary data.</text>
</comment>
<reference evidence="2 3" key="1">
    <citation type="journal article" date="2019" name="Sci. Rep.">
        <title>Orb-weaving spider Araneus ventricosus genome elucidates the spidroin gene catalogue.</title>
        <authorList>
            <person name="Kono N."/>
            <person name="Nakamura H."/>
            <person name="Ohtoshi R."/>
            <person name="Moran D.A.P."/>
            <person name="Shinohara A."/>
            <person name="Yoshida Y."/>
            <person name="Fujiwara M."/>
            <person name="Mori M."/>
            <person name="Tomita M."/>
            <person name="Arakawa K."/>
        </authorList>
    </citation>
    <scope>NUCLEOTIDE SEQUENCE [LARGE SCALE GENOMIC DNA]</scope>
</reference>
<evidence type="ECO:0000313" key="2">
    <source>
        <dbReference type="EMBL" id="GBM93245.1"/>
    </source>
</evidence>
<proteinExistence type="predicted"/>
<dbReference type="EMBL" id="BGPR01191696">
    <property type="protein sequence ID" value="GBM93161.1"/>
    <property type="molecule type" value="Genomic_DNA"/>
</dbReference>
<evidence type="ECO:0000313" key="3">
    <source>
        <dbReference type="Proteomes" id="UP000499080"/>
    </source>
</evidence>
<dbReference type="EMBL" id="BGPR01191721">
    <property type="protein sequence ID" value="GBM93245.1"/>
    <property type="molecule type" value="Genomic_DNA"/>
</dbReference>
<feature type="non-terminal residue" evidence="2">
    <location>
        <position position="1"/>
    </location>
</feature>
<protein>
    <submittedName>
        <fullName evidence="2">Uncharacterized protein</fullName>
    </submittedName>
</protein>
<dbReference type="Proteomes" id="UP000499080">
    <property type="component" value="Unassembled WGS sequence"/>
</dbReference>
<evidence type="ECO:0000313" key="1">
    <source>
        <dbReference type="EMBL" id="GBM93161.1"/>
    </source>
</evidence>
<dbReference type="AlphaFoldDB" id="A0A4Y2JTW8"/>